<dbReference type="GO" id="GO:0005737">
    <property type="term" value="C:cytoplasm"/>
    <property type="evidence" value="ECO:0007669"/>
    <property type="project" value="UniProtKB-SubCell"/>
</dbReference>
<dbReference type="GO" id="GO:0016052">
    <property type="term" value="P:carbohydrate catabolic process"/>
    <property type="evidence" value="ECO:0007669"/>
    <property type="project" value="TreeGrafter"/>
</dbReference>
<dbReference type="Pfam" id="PF01791">
    <property type="entry name" value="DeoC"/>
    <property type="match status" value="1"/>
</dbReference>
<feature type="active site" description="Proton donor/acceptor" evidence="7">
    <location>
        <position position="91"/>
    </location>
</feature>
<comment type="function">
    <text evidence="6 7">Catalyzes a reversible aldol reaction between acetaldehyde and D-glyceraldehyde 3-phosphate to generate 2-deoxy-D-ribose 5-phosphate.</text>
</comment>
<dbReference type="SMART" id="SM01133">
    <property type="entry name" value="DeoC"/>
    <property type="match status" value="1"/>
</dbReference>
<dbReference type="PANTHER" id="PTHR10889:SF1">
    <property type="entry name" value="DEOXYRIBOSE-PHOSPHATE ALDOLASE"/>
    <property type="match status" value="1"/>
</dbReference>
<keyword evidence="4 7" id="KW-0704">Schiff base</keyword>
<evidence type="ECO:0000313" key="8">
    <source>
        <dbReference type="EMBL" id="SOB72110.1"/>
    </source>
</evidence>
<evidence type="ECO:0000313" key="9">
    <source>
        <dbReference type="Proteomes" id="UP000217549"/>
    </source>
</evidence>
<evidence type="ECO:0000256" key="7">
    <source>
        <dbReference type="HAMAP-Rule" id="MF_00114"/>
    </source>
</evidence>
<evidence type="ECO:0000256" key="2">
    <source>
        <dbReference type="ARBA" id="ARBA00022490"/>
    </source>
</evidence>
<evidence type="ECO:0000256" key="6">
    <source>
        <dbReference type="ARBA" id="ARBA00056337"/>
    </source>
</evidence>
<keyword evidence="3 7" id="KW-0456">Lyase</keyword>
<gene>
    <name evidence="7" type="primary">deoC</name>
    <name evidence="8" type="ORF">EHLA_1391</name>
</gene>
<dbReference type="RefSeq" id="WP_096239989.1">
    <property type="nucleotide sequence ID" value="NZ_LT907978.1"/>
</dbReference>
<comment type="pathway">
    <text evidence="7">Carbohydrate degradation; 2-deoxy-D-ribose 1-phosphate degradation; D-glyceraldehyde 3-phosphate and acetaldehyde from 2-deoxy-alpha-D-ribose 1-phosphate: step 2/2.</text>
</comment>
<dbReference type="GO" id="GO:0006018">
    <property type="term" value="P:2-deoxyribose 1-phosphate catabolic process"/>
    <property type="evidence" value="ECO:0007669"/>
    <property type="project" value="UniProtKB-UniRule"/>
</dbReference>
<keyword evidence="2 7" id="KW-0963">Cytoplasm</keyword>
<dbReference type="PIRSF" id="PIRSF001357">
    <property type="entry name" value="DeoC"/>
    <property type="match status" value="1"/>
</dbReference>
<dbReference type="Proteomes" id="UP000217549">
    <property type="component" value="Chromosome I"/>
</dbReference>
<dbReference type="EC" id="4.1.2.4" evidence="7"/>
<dbReference type="PANTHER" id="PTHR10889">
    <property type="entry name" value="DEOXYRIBOSE-PHOSPHATE ALDOLASE"/>
    <property type="match status" value="1"/>
</dbReference>
<dbReference type="STRING" id="39488.ERS852450_02689"/>
<dbReference type="AlphaFoldDB" id="A0A285PWD3"/>
<sequence>MTKQEILRHIDHTQLKAFCTWEDIKKLCDEAIEYNTASVCIPPSYIERIKETYGDKINICTVIGFPLGYNTTETKVFEVKDAIAKGCNEVDMVINIGDVKNGHFDKVETEIRTLKEAAGDKVLKVIVETCYLTEEEKIKLCQCVTNAKADYIKTSTGFGTDGATIEDIRLFSKNIGPNVKMKAAGGVKSREDLEMFLDAGCDRIGTSSAVKMLETE</sequence>
<dbReference type="UniPathway" id="UPA00002">
    <property type="reaction ID" value="UER00468"/>
</dbReference>
<dbReference type="InterPro" id="IPR011343">
    <property type="entry name" value="DeoC"/>
</dbReference>
<name>A0A285PWD3_9FIRM</name>
<dbReference type="FunFam" id="3.20.20.70:FF:000044">
    <property type="entry name" value="Deoxyribose-phosphate aldolase"/>
    <property type="match status" value="1"/>
</dbReference>
<comment type="subcellular location">
    <subcellularLocation>
        <location evidence="7">Cytoplasm</location>
    </subcellularLocation>
</comment>
<dbReference type="NCBIfam" id="TIGR00126">
    <property type="entry name" value="deoC"/>
    <property type="match status" value="1"/>
</dbReference>
<dbReference type="EMBL" id="LT907978">
    <property type="protein sequence ID" value="SOB72110.1"/>
    <property type="molecule type" value="Genomic_DNA"/>
</dbReference>
<organism evidence="8 9">
    <name type="scientific">Anaerobutyricum hallii</name>
    <dbReference type="NCBI Taxonomy" id="39488"/>
    <lineage>
        <taxon>Bacteria</taxon>
        <taxon>Bacillati</taxon>
        <taxon>Bacillota</taxon>
        <taxon>Clostridia</taxon>
        <taxon>Lachnospirales</taxon>
        <taxon>Lachnospiraceae</taxon>
        <taxon>Anaerobutyricum</taxon>
    </lineage>
</organism>
<accession>A0A285PWD3</accession>
<comment type="similarity">
    <text evidence="1 7">Belongs to the DeoC/FbaB aldolase family. DeoC type 1 subfamily.</text>
</comment>
<reference evidence="9" key="1">
    <citation type="submission" date="2017-09" db="EMBL/GenBank/DDBJ databases">
        <authorList>
            <person name="Shetty A S."/>
        </authorList>
    </citation>
    <scope>NUCLEOTIDE SEQUENCE [LARGE SCALE GENOMIC DNA]</scope>
</reference>
<evidence type="ECO:0000256" key="5">
    <source>
        <dbReference type="ARBA" id="ARBA00048791"/>
    </source>
</evidence>
<keyword evidence="9" id="KW-1185">Reference proteome</keyword>
<dbReference type="SUPFAM" id="SSF51569">
    <property type="entry name" value="Aldolase"/>
    <property type="match status" value="1"/>
</dbReference>
<evidence type="ECO:0000256" key="3">
    <source>
        <dbReference type="ARBA" id="ARBA00023239"/>
    </source>
</evidence>
<dbReference type="CDD" id="cd00959">
    <property type="entry name" value="DeoC"/>
    <property type="match status" value="1"/>
</dbReference>
<dbReference type="Gene3D" id="3.20.20.70">
    <property type="entry name" value="Aldolase class I"/>
    <property type="match status" value="1"/>
</dbReference>
<evidence type="ECO:0000256" key="1">
    <source>
        <dbReference type="ARBA" id="ARBA00010936"/>
    </source>
</evidence>
<proteinExistence type="inferred from homology"/>
<evidence type="ECO:0000256" key="4">
    <source>
        <dbReference type="ARBA" id="ARBA00023270"/>
    </source>
</evidence>
<protein>
    <recommendedName>
        <fullName evidence="7">Deoxyribose-phosphate aldolase</fullName>
        <shortName evidence="7">DERA</shortName>
        <ecNumber evidence="7">4.1.2.4</ecNumber>
    </recommendedName>
    <alternativeName>
        <fullName evidence="7">2-deoxy-D-ribose 5-phosphate aldolase</fullName>
    </alternativeName>
    <alternativeName>
        <fullName evidence="7">Phosphodeoxyriboaldolase</fullName>
        <shortName evidence="7">Deoxyriboaldolase</shortName>
    </alternativeName>
</protein>
<comment type="catalytic activity">
    <reaction evidence="5 7">
        <text>2-deoxy-D-ribose 5-phosphate = D-glyceraldehyde 3-phosphate + acetaldehyde</text>
        <dbReference type="Rhea" id="RHEA:12821"/>
        <dbReference type="ChEBI" id="CHEBI:15343"/>
        <dbReference type="ChEBI" id="CHEBI:59776"/>
        <dbReference type="ChEBI" id="CHEBI:62877"/>
        <dbReference type="EC" id="4.1.2.4"/>
    </reaction>
</comment>
<dbReference type="HAMAP" id="MF_00114">
    <property type="entry name" value="DeoC_type1"/>
    <property type="match status" value="1"/>
</dbReference>
<dbReference type="GO" id="GO:0004139">
    <property type="term" value="F:deoxyribose-phosphate aldolase activity"/>
    <property type="evidence" value="ECO:0007669"/>
    <property type="project" value="UniProtKB-UniRule"/>
</dbReference>
<feature type="active site" description="Proton donor/acceptor" evidence="7">
    <location>
        <position position="182"/>
    </location>
</feature>
<dbReference type="InterPro" id="IPR002915">
    <property type="entry name" value="DeoC/FbaB/LacD_aldolase"/>
</dbReference>
<dbReference type="InterPro" id="IPR028581">
    <property type="entry name" value="DeoC_typeI"/>
</dbReference>
<dbReference type="KEGG" id="ehl:EHLA_1391"/>
<dbReference type="InterPro" id="IPR013785">
    <property type="entry name" value="Aldolase_TIM"/>
</dbReference>
<feature type="active site" description="Schiff-base intermediate with acetaldehyde" evidence="7">
    <location>
        <position position="153"/>
    </location>
</feature>
<dbReference type="GO" id="GO:0009264">
    <property type="term" value="P:deoxyribonucleotide catabolic process"/>
    <property type="evidence" value="ECO:0007669"/>
    <property type="project" value="UniProtKB-UniRule"/>
</dbReference>